<organism evidence="2 3">
    <name type="scientific">Oceanimonas doudoroffii</name>
    <dbReference type="NCBI Taxonomy" id="84158"/>
    <lineage>
        <taxon>Bacteria</taxon>
        <taxon>Pseudomonadati</taxon>
        <taxon>Pseudomonadota</taxon>
        <taxon>Gammaproteobacteria</taxon>
        <taxon>Aeromonadales</taxon>
        <taxon>Aeromonadaceae</taxon>
        <taxon>Oceanimonas</taxon>
    </lineage>
</organism>
<evidence type="ECO:0000313" key="2">
    <source>
        <dbReference type="EMBL" id="OXY81320.1"/>
    </source>
</evidence>
<reference evidence="2 3" key="1">
    <citation type="submission" date="2017-08" db="EMBL/GenBank/DDBJ databases">
        <title>A Genome Sequence of Oceanimonas doudoroffii ATCC 27123T.</title>
        <authorList>
            <person name="Brennan M.A."/>
            <person name="Maclea K.S."/>
            <person name="Mcclelland W.D."/>
            <person name="Trachtenberg A.M."/>
        </authorList>
    </citation>
    <scope>NUCLEOTIDE SEQUENCE [LARGE SCALE GENOMIC DNA]</scope>
    <source>
        <strain evidence="2 3">ATCC 27123</strain>
    </source>
</reference>
<dbReference type="AlphaFoldDB" id="A0A233RD67"/>
<keyword evidence="1" id="KW-0472">Membrane</keyword>
<evidence type="ECO:0000313" key="3">
    <source>
        <dbReference type="Proteomes" id="UP000242757"/>
    </source>
</evidence>
<keyword evidence="1" id="KW-0812">Transmembrane</keyword>
<keyword evidence="3" id="KW-1185">Reference proteome</keyword>
<keyword evidence="1" id="KW-1133">Transmembrane helix</keyword>
<accession>A0A233RD67</accession>
<dbReference type="RefSeq" id="WP_094201156.1">
    <property type="nucleotide sequence ID" value="NZ_NBIM01000004.1"/>
</dbReference>
<comment type="caution">
    <text evidence="2">The sequence shown here is derived from an EMBL/GenBank/DDBJ whole genome shotgun (WGS) entry which is preliminary data.</text>
</comment>
<feature type="transmembrane region" description="Helical" evidence="1">
    <location>
        <begin position="35"/>
        <end position="56"/>
    </location>
</feature>
<name>A0A233RD67_9GAMM</name>
<gene>
    <name evidence="2" type="ORF">B6S08_12565</name>
</gene>
<evidence type="ECO:0000256" key="1">
    <source>
        <dbReference type="SAM" id="Phobius"/>
    </source>
</evidence>
<protein>
    <submittedName>
        <fullName evidence="2">Uncharacterized protein</fullName>
    </submittedName>
</protein>
<sequence>MAWVAGDKVVFLRQITEGRLRSVAESRGISLTPGVVASLAMMFTGIAMALLAPVLARVL</sequence>
<dbReference type="EMBL" id="NBIM01000004">
    <property type="protein sequence ID" value="OXY81320.1"/>
    <property type="molecule type" value="Genomic_DNA"/>
</dbReference>
<proteinExistence type="predicted"/>
<dbReference type="Proteomes" id="UP000242757">
    <property type="component" value="Unassembled WGS sequence"/>
</dbReference>